<dbReference type="InterPro" id="IPR011050">
    <property type="entry name" value="Pectin_lyase_fold/virulence"/>
</dbReference>
<evidence type="ECO:0000256" key="1">
    <source>
        <dbReference type="ARBA" id="ARBA00004613"/>
    </source>
</evidence>
<keyword evidence="2" id="KW-0964">Secreted</keyword>
<gene>
    <name evidence="7" type="ORF">EZS26_003454</name>
</gene>
<protein>
    <recommendedName>
        <fullName evidence="9">DUF1565 domain-containing protein</fullName>
    </recommendedName>
</protein>
<organism evidence="7 8">
    <name type="scientific">Candidatus Ordinivivax streblomastigis</name>
    <dbReference type="NCBI Taxonomy" id="2540710"/>
    <lineage>
        <taxon>Bacteria</taxon>
        <taxon>Pseudomonadati</taxon>
        <taxon>Bacteroidota</taxon>
        <taxon>Bacteroidia</taxon>
        <taxon>Bacteroidales</taxon>
        <taxon>Candidatus Ordinivivax</taxon>
    </lineage>
</organism>
<sequence>MFSMFSVDNRQSTINRTGLALCILLFSVIMYGKEYHVSVKGNDANSGAEATPFRTIHKAAQVAYAGDVITVHAGVYREWVNPPRGGESDDCRIVYRAATGERVEIKGSEVVANWQKVQESVWKVVIPNDFFGDYHPYKDLIYGDWFDARGRIHHTGEVFLNNKSLYEKETLDKVLHPTANTGIADADGSTYTWYCESDDQNTTIWANFHKYDPNKELVEISTRKTCFYPEKPGINYLTISGFYISEAATQWGAPTAEQIGMVATHWNKGWIIENNVISNSKCSGITLGKERGTGHNVWLQDMSIDGSLHYIEVTLRTLRNGWNKEQIGSHIVRNNEMFACEQTGICGSMGAAFSLIENNYIHDIWTKRQFTGAEIAGIKFHAAIDTRIVHNRIHHVGRGIWLDWMAQGTRVSRNLLYANDIEDIFCEVDHGPYLVDNNIFGSPANVLNMSQGGAYVHNLFAGHFRVWQEKSRYTPYHLPHQTDVAGLSIILNGDDRFYNNLFLPVHPDEKQSYGLATYNKAGYPSYAGGNVFYNKALPFEGEQHPLVLPDFDPQFTIEDKGKEVYVTFLLKDLNSLQTELVTTERLGKAKFPKQAYEQPDGTPIVFDADYLGNPRAIHPRQGPFEAVKDGDVRFKVW</sequence>
<dbReference type="PANTHER" id="PTHR40088">
    <property type="entry name" value="PECTATE LYASE (EUROFUNG)"/>
    <property type="match status" value="1"/>
</dbReference>
<dbReference type="GO" id="GO:0005576">
    <property type="term" value="C:extracellular region"/>
    <property type="evidence" value="ECO:0007669"/>
    <property type="project" value="UniProtKB-SubCell"/>
</dbReference>
<evidence type="ECO:0000259" key="5">
    <source>
        <dbReference type="Pfam" id="PF13229"/>
    </source>
</evidence>
<dbReference type="Proteomes" id="UP000324575">
    <property type="component" value="Unassembled WGS sequence"/>
</dbReference>
<dbReference type="Gene3D" id="2.160.20.10">
    <property type="entry name" value="Single-stranded right-handed beta-helix, Pectin lyase-like"/>
    <property type="match status" value="2"/>
</dbReference>
<comment type="caution">
    <text evidence="7">The sequence shown here is derived from an EMBL/GenBank/DDBJ whole genome shotgun (WGS) entry which is preliminary data.</text>
</comment>
<evidence type="ECO:0000256" key="3">
    <source>
        <dbReference type="ARBA" id="ARBA00022729"/>
    </source>
</evidence>
<evidence type="ECO:0000256" key="2">
    <source>
        <dbReference type="ARBA" id="ARBA00022525"/>
    </source>
</evidence>
<dbReference type="InterPro" id="IPR039448">
    <property type="entry name" value="Beta_helix"/>
</dbReference>
<name>A0A5M8NXN6_9BACT</name>
<dbReference type="Pfam" id="PF21258">
    <property type="entry name" value="Glyco_hydro_120_ins"/>
    <property type="match status" value="1"/>
</dbReference>
<dbReference type="EMBL" id="SNRX01000086">
    <property type="protein sequence ID" value="KAA6300404.1"/>
    <property type="molecule type" value="Genomic_DNA"/>
</dbReference>
<dbReference type="InterPro" id="IPR011459">
    <property type="entry name" value="DUF1565"/>
</dbReference>
<dbReference type="InterPro" id="IPR049169">
    <property type="entry name" value="Glyco_hydro_120_ins"/>
</dbReference>
<accession>A0A5M8NXN6</accession>
<feature type="domain" description="Right handed beta helix" evidence="5">
    <location>
        <begin position="328"/>
        <end position="458"/>
    </location>
</feature>
<comment type="subcellular location">
    <subcellularLocation>
        <location evidence="1">Secreted</location>
    </subcellularLocation>
</comment>
<dbReference type="GO" id="GO:0016837">
    <property type="term" value="F:carbon-oxygen lyase activity, acting on polysaccharides"/>
    <property type="evidence" value="ECO:0007669"/>
    <property type="project" value="TreeGrafter"/>
</dbReference>
<evidence type="ECO:0000313" key="7">
    <source>
        <dbReference type="EMBL" id="KAA6300404.1"/>
    </source>
</evidence>
<evidence type="ECO:0000313" key="8">
    <source>
        <dbReference type="Proteomes" id="UP000324575"/>
    </source>
</evidence>
<feature type="domain" description="Glycoside hydrolase 120 insertion" evidence="6">
    <location>
        <begin position="111"/>
        <end position="220"/>
    </location>
</feature>
<dbReference type="InterPro" id="IPR012334">
    <property type="entry name" value="Pectin_lyas_fold"/>
</dbReference>
<dbReference type="PANTHER" id="PTHR40088:SF2">
    <property type="entry name" value="SECRETED SUGAR HYDROLASE"/>
    <property type="match status" value="1"/>
</dbReference>
<dbReference type="Pfam" id="PF07602">
    <property type="entry name" value="DUF1565"/>
    <property type="match status" value="1"/>
</dbReference>
<evidence type="ECO:0000259" key="6">
    <source>
        <dbReference type="Pfam" id="PF21258"/>
    </source>
</evidence>
<dbReference type="SUPFAM" id="SSF51126">
    <property type="entry name" value="Pectin lyase-like"/>
    <property type="match status" value="1"/>
</dbReference>
<keyword evidence="3" id="KW-0732">Signal</keyword>
<dbReference type="InterPro" id="IPR052052">
    <property type="entry name" value="Polysaccharide_Lyase_9"/>
</dbReference>
<evidence type="ECO:0008006" key="9">
    <source>
        <dbReference type="Google" id="ProtNLM"/>
    </source>
</evidence>
<dbReference type="AlphaFoldDB" id="A0A5M8NXN6"/>
<dbReference type="Pfam" id="PF13229">
    <property type="entry name" value="Beta_helix"/>
    <property type="match status" value="1"/>
</dbReference>
<proteinExistence type="predicted"/>
<evidence type="ECO:0000259" key="4">
    <source>
        <dbReference type="Pfam" id="PF07602"/>
    </source>
</evidence>
<reference evidence="7 8" key="1">
    <citation type="submission" date="2019-03" db="EMBL/GenBank/DDBJ databases">
        <title>Single cell metagenomics reveals metabolic interactions within the superorganism composed of flagellate Streblomastix strix and complex community of Bacteroidetes bacteria on its surface.</title>
        <authorList>
            <person name="Treitli S.C."/>
            <person name="Kolisko M."/>
            <person name="Husnik F."/>
            <person name="Keeling P."/>
            <person name="Hampl V."/>
        </authorList>
    </citation>
    <scope>NUCLEOTIDE SEQUENCE [LARGE SCALE GENOMIC DNA]</scope>
    <source>
        <strain evidence="7">St1</strain>
    </source>
</reference>
<feature type="domain" description="DUF1565" evidence="4">
    <location>
        <begin position="39"/>
        <end position="78"/>
    </location>
</feature>